<sequence length="143" mass="15489">MPDESHMLQAQFRCRGQDFPSVKGGPSFALPSGKVAGSMTAGELVAALPHPAKDFPIECVQDAARVFSIWSQPGSKALKCKRILYVGDRIVDPRSIGLAYAAFKSHCGHVNNMARVLEPATIMRHGSLTGGWPEVLKRLFELG</sequence>
<accession>A0A3P8AHK8</accession>
<dbReference type="OrthoDB" id="10443349at2759"/>
<dbReference type="AlphaFoldDB" id="A0A183FUW6"/>
<evidence type="ECO:0000313" key="2">
    <source>
        <dbReference type="Proteomes" id="UP000050761"/>
    </source>
</evidence>
<evidence type="ECO:0000313" key="3">
    <source>
        <dbReference type="WBParaSite" id="HPBE_0001203701-mRNA-1"/>
    </source>
</evidence>
<name>A0A183FUW6_HELPZ</name>
<organism evidence="2 3">
    <name type="scientific">Heligmosomoides polygyrus</name>
    <name type="common">Parasitic roundworm</name>
    <dbReference type="NCBI Taxonomy" id="6339"/>
    <lineage>
        <taxon>Eukaryota</taxon>
        <taxon>Metazoa</taxon>
        <taxon>Ecdysozoa</taxon>
        <taxon>Nematoda</taxon>
        <taxon>Chromadorea</taxon>
        <taxon>Rhabditida</taxon>
        <taxon>Rhabditina</taxon>
        <taxon>Rhabditomorpha</taxon>
        <taxon>Strongyloidea</taxon>
        <taxon>Heligmosomidae</taxon>
        <taxon>Heligmosomoides</taxon>
    </lineage>
</organism>
<protein>
    <submittedName>
        <fullName evidence="3">HAD-like domain-containing protein</fullName>
    </submittedName>
</protein>
<evidence type="ECO:0000313" key="1">
    <source>
        <dbReference type="EMBL" id="VDO90683.1"/>
    </source>
</evidence>
<reference evidence="1 2" key="1">
    <citation type="submission" date="2018-11" db="EMBL/GenBank/DDBJ databases">
        <authorList>
            <consortium name="Pathogen Informatics"/>
        </authorList>
    </citation>
    <scope>NUCLEOTIDE SEQUENCE [LARGE SCALE GENOMIC DNA]</scope>
</reference>
<dbReference type="Proteomes" id="UP000050761">
    <property type="component" value="Unassembled WGS sequence"/>
</dbReference>
<reference evidence="3" key="2">
    <citation type="submission" date="2019-09" db="UniProtKB">
        <authorList>
            <consortium name="WormBaseParasite"/>
        </authorList>
    </citation>
    <scope>IDENTIFICATION</scope>
</reference>
<proteinExistence type="predicted"/>
<accession>A0A183FUW6</accession>
<dbReference type="WBParaSite" id="HPBE_0001203701-mRNA-1">
    <property type="protein sequence ID" value="HPBE_0001203701-mRNA-1"/>
    <property type="gene ID" value="HPBE_0001203701"/>
</dbReference>
<gene>
    <name evidence="1" type="ORF">HPBE_LOCUS12038</name>
</gene>
<dbReference type="EMBL" id="UZAH01027330">
    <property type="protein sequence ID" value="VDO90683.1"/>
    <property type="molecule type" value="Genomic_DNA"/>
</dbReference>
<keyword evidence="2" id="KW-1185">Reference proteome</keyword>